<keyword evidence="2" id="KW-0611">Plant defense</keyword>
<evidence type="ECO:0008006" key="5">
    <source>
        <dbReference type="Google" id="ProtNLM"/>
    </source>
</evidence>
<proteinExistence type="predicted"/>
<dbReference type="SUPFAM" id="SSF52540">
    <property type="entry name" value="P-loop containing nucleoside triphosphate hydrolases"/>
    <property type="match status" value="1"/>
</dbReference>
<keyword evidence="1" id="KW-0547">Nucleotide-binding</keyword>
<accession>A0ABR2S4S8</accession>
<name>A0ABR2S4S8_9ROSI</name>
<dbReference type="InterPro" id="IPR027417">
    <property type="entry name" value="P-loop_NTPase"/>
</dbReference>
<dbReference type="EMBL" id="JBBPBN010000017">
    <property type="protein sequence ID" value="KAK9020090.1"/>
    <property type="molecule type" value="Genomic_DNA"/>
</dbReference>
<gene>
    <name evidence="3" type="ORF">V6N11_054584</name>
</gene>
<evidence type="ECO:0000313" key="4">
    <source>
        <dbReference type="Proteomes" id="UP001396334"/>
    </source>
</evidence>
<dbReference type="PANTHER" id="PTHR33463:SF117">
    <property type="entry name" value="CC-NBS-LRR RESISTANCE PROTEIN"/>
    <property type="match status" value="1"/>
</dbReference>
<dbReference type="Proteomes" id="UP001396334">
    <property type="component" value="Unassembled WGS sequence"/>
</dbReference>
<protein>
    <recommendedName>
        <fullName evidence="5">NB-ARC domain-containing protein</fullName>
    </recommendedName>
</protein>
<organism evidence="3 4">
    <name type="scientific">Hibiscus sabdariffa</name>
    <name type="common">roselle</name>
    <dbReference type="NCBI Taxonomy" id="183260"/>
    <lineage>
        <taxon>Eukaryota</taxon>
        <taxon>Viridiplantae</taxon>
        <taxon>Streptophyta</taxon>
        <taxon>Embryophyta</taxon>
        <taxon>Tracheophyta</taxon>
        <taxon>Spermatophyta</taxon>
        <taxon>Magnoliopsida</taxon>
        <taxon>eudicotyledons</taxon>
        <taxon>Gunneridae</taxon>
        <taxon>Pentapetalae</taxon>
        <taxon>rosids</taxon>
        <taxon>malvids</taxon>
        <taxon>Malvales</taxon>
        <taxon>Malvaceae</taxon>
        <taxon>Malvoideae</taxon>
        <taxon>Hibiscus</taxon>
    </lineage>
</organism>
<evidence type="ECO:0000256" key="2">
    <source>
        <dbReference type="ARBA" id="ARBA00022821"/>
    </source>
</evidence>
<evidence type="ECO:0000256" key="1">
    <source>
        <dbReference type="ARBA" id="ARBA00022741"/>
    </source>
</evidence>
<dbReference type="PANTHER" id="PTHR33463">
    <property type="entry name" value="NB-ARC DOMAIN-CONTAINING PROTEIN-RELATED"/>
    <property type="match status" value="1"/>
</dbReference>
<sequence>MNCQKQIQLRILSEKEGWDLFKANAGLKDGYSSLINVAKEVADECKGLPLAIVTVAKALRGGSYDYLNKNNSQTRENDIQSCFLLCSLFPEDYDIPIETLVICGTGVGLFSNAYSIEDKRREIGVALTNLQSSGLLLEVEDDEGAA</sequence>
<dbReference type="InterPro" id="IPR042197">
    <property type="entry name" value="Apaf_helical"/>
</dbReference>
<dbReference type="Gene3D" id="1.10.8.430">
    <property type="entry name" value="Helical domain of apoptotic protease-activating factors"/>
    <property type="match status" value="1"/>
</dbReference>
<reference evidence="3 4" key="1">
    <citation type="journal article" date="2024" name="G3 (Bethesda)">
        <title>Genome assembly of Hibiscus sabdariffa L. provides insights into metabolisms of medicinal natural products.</title>
        <authorList>
            <person name="Kim T."/>
        </authorList>
    </citation>
    <scope>NUCLEOTIDE SEQUENCE [LARGE SCALE GENOMIC DNA]</scope>
    <source>
        <strain evidence="3">TK-2024</strain>
        <tissue evidence="3">Old leaves</tissue>
    </source>
</reference>
<keyword evidence="4" id="KW-1185">Reference proteome</keyword>
<dbReference type="InterPro" id="IPR050905">
    <property type="entry name" value="Plant_NBS-LRR"/>
</dbReference>
<comment type="caution">
    <text evidence="3">The sequence shown here is derived from an EMBL/GenBank/DDBJ whole genome shotgun (WGS) entry which is preliminary data.</text>
</comment>
<evidence type="ECO:0000313" key="3">
    <source>
        <dbReference type="EMBL" id="KAK9020090.1"/>
    </source>
</evidence>